<dbReference type="AlphaFoldDB" id="A0A084Y190"/>
<gene>
    <name evidence="2" type="ORF">CAPSK01_001880</name>
</gene>
<dbReference type="STRING" id="1457154.CAPSK01_001880"/>
<evidence type="ECO:0000256" key="1">
    <source>
        <dbReference type="SAM" id="MobiDB-lite"/>
    </source>
</evidence>
<organism evidence="2 3">
    <name type="scientific">Candidatus Accumulibacter vicinus</name>
    <dbReference type="NCBI Taxonomy" id="2954382"/>
    <lineage>
        <taxon>Bacteria</taxon>
        <taxon>Pseudomonadati</taxon>
        <taxon>Pseudomonadota</taxon>
        <taxon>Betaproteobacteria</taxon>
        <taxon>Candidatus Accumulibacter</taxon>
    </lineage>
</organism>
<feature type="region of interest" description="Disordered" evidence="1">
    <location>
        <begin position="159"/>
        <end position="201"/>
    </location>
</feature>
<protein>
    <submittedName>
        <fullName evidence="2">Uncharacterized protein</fullName>
    </submittedName>
</protein>
<comment type="caution">
    <text evidence="2">The sequence shown here is derived from an EMBL/GenBank/DDBJ whole genome shotgun (WGS) entry which is preliminary data.</text>
</comment>
<dbReference type="Proteomes" id="UP000019812">
    <property type="component" value="Unassembled WGS sequence"/>
</dbReference>
<dbReference type="EMBL" id="JDSS02000020">
    <property type="protein sequence ID" value="KFB68484.1"/>
    <property type="molecule type" value="Genomic_DNA"/>
</dbReference>
<accession>A0A084Y190</accession>
<evidence type="ECO:0000313" key="3">
    <source>
        <dbReference type="Proteomes" id="UP000019812"/>
    </source>
</evidence>
<proteinExistence type="predicted"/>
<evidence type="ECO:0000313" key="2">
    <source>
        <dbReference type="EMBL" id="KFB68484.1"/>
    </source>
</evidence>
<feature type="compositionally biased region" description="Polar residues" evidence="1">
    <location>
        <begin position="192"/>
        <end position="201"/>
    </location>
</feature>
<sequence>MIIVAATADPDLILPPKWPVTAGAAGNPCRGPAKVSAEDPAVFAQAAATVVKMRHPDSTFLPPENAVSDPAPRPLRSLLITGSLLLALSGCDAVQQKLGLEAPAAKLARDEAEGKAVGGACRQSGRAIEDCYSIYSWLPKAAVYEGWRDMDIYMRENKLETVEPQLPPPQPPGTKKKKPTAPVAEETVAETKGNQKAGSSH</sequence>
<name>A0A084Y190_9PROT</name>
<reference evidence="2 3" key="1">
    <citation type="submission" date="2014-07" db="EMBL/GenBank/DDBJ databases">
        <title>Expanding our view of genomic diversity in Candidatus Accumulibacter clades.</title>
        <authorList>
            <person name="Skennerton C.T."/>
            <person name="Barr J.J."/>
            <person name="Slater F.R."/>
            <person name="Bond P.L."/>
            <person name="Tyson G.W."/>
        </authorList>
    </citation>
    <scope>NUCLEOTIDE SEQUENCE [LARGE SCALE GENOMIC DNA]</scope>
    <source>
        <strain evidence="3">SK-01</strain>
    </source>
</reference>